<sequence>MAFAVSSATFAVVASPRVAVAPRARAAAVASSSSSSSSSRRRRRRASFSNDIRRSAAVADAGGDDAPGEVVDLDDLDFDLDDLMPDTIMGDLEDLQEELGAEFDDDGVPLNYGDAALEARAMRERCGVVDRTGAWKLLRLGGPNAIDALIASGAAAKDVDALKTLAPGQGAAVSFDRGDGSRAMCHVQDGGVLIIAPTSVATTLLAAAGPDAAMDLAEQCVLLSILGPKASDMLSDVGIVGVLGMPPGTHAVFGAFYTLVPIRPRYDDRPVVAAHGTELGGEVARTHGVANLVVDEGVAGMVWNVIVRKGAEPCGSQALAEVTKS</sequence>
<dbReference type="eggNOG" id="KOG2770">
    <property type="taxonomic scope" value="Eukaryota"/>
</dbReference>
<protein>
    <submittedName>
        <fullName evidence="2">Predicted protein</fullName>
    </submittedName>
</protein>
<evidence type="ECO:0000313" key="3">
    <source>
        <dbReference type="Proteomes" id="UP000001876"/>
    </source>
</evidence>
<dbReference type="Gene3D" id="3.30.1360.120">
    <property type="entry name" value="Probable tRNA modification gtpase trme, domain 1"/>
    <property type="match status" value="1"/>
</dbReference>
<accession>C1N8P9</accession>
<dbReference type="InterPro" id="IPR027266">
    <property type="entry name" value="TrmE/GcvT-like"/>
</dbReference>
<dbReference type="Proteomes" id="UP000001876">
    <property type="component" value="Unassembled WGS sequence"/>
</dbReference>
<keyword evidence="3" id="KW-1185">Reference proteome</keyword>
<dbReference type="AlphaFoldDB" id="C1N8P9"/>
<feature type="compositionally biased region" description="Low complexity" evidence="1">
    <location>
        <begin position="26"/>
        <end position="38"/>
    </location>
</feature>
<dbReference type="GeneID" id="9689926"/>
<proteinExistence type="predicted"/>
<gene>
    <name evidence="2" type="ORF">MICPUCDRAFT_54197</name>
</gene>
<dbReference type="OrthoDB" id="498202at2759"/>
<dbReference type="KEGG" id="mpp:MICPUCDRAFT_54197"/>
<dbReference type="STRING" id="564608.C1N8P9"/>
<reference evidence="2 3" key="1">
    <citation type="journal article" date="2009" name="Science">
        <title>Green evolution and dynamic adaptations revealed by genomes of the marine picoeukaryotes Micromonas.</title>
        <authorList>
            <person name="Worden A.Z."/>
            <person name="Lee J.H."/>
            <person name="Mock T."/>
            <person name="Rouze P."/>
            <person name="Simmons M.P."/>
            <person name="Aerts A.L."/>
            <person name="Allen A.E."/>
            <person name="Cuvelier M.L."/>
            <person name="Derelle E."/>
            <person name="Everett M.V."/>
            <person name="Foulon E."/>
            <person name="Grimwood J."/>
            <person name="Gundlach H."/>
            <person name="Henrissat B."/>
            <person name="Napoli C."/>
            <person name="McDonald S.M."/>
            <person name="Parker M.S."/>
            <person name="Rombauts S."/>
            <person name="Salamov A."/>
            <person name="Von Dassow P."/>
            <person name="Badger J.H."/>
            <person name="Coutinho P.M."/>
            <person name="Demir E."/>
            <person name="Dubchak I."/>
            <person name="Gentemann C."/>
            <person name="Eikrem W."/>
            <person name="Gready J.E."/>
            <person name="John U."/>
            <person name="Lanier W."/>
            <person name="Lindquist E.A."/>
            <person name="Lucas S."/>
            <person name="Mayer K.F."/>
            <person name="Moreau H."/>
            <person name="Not F."/>
            <person name="Otillar R."/>
            <person name="Panaud O."/>
            <person name="Pangilinan J."/>
            <person name="Paulsen I."/>
            <person name="Piegu B."/>
            <person name="Poliakov A."/>
            <person name="Robbens S."/>
            <person name="Schmutz J."/>
            <person name="Toulza E."/>
            <person name="Wyss T."/>
            <person name="Zelensky A."/>
            <person name="Zhou K."/>
            <person name="Armbrust E.V."/>
            <person name="Bhattacharya D."/>
            <person name="Goodenough U.W."/>
            <person name="Van de Peer Y."/>
            <person name="Grigoriev I.V."/>
        </authorList>
    </citation>
    <scope>NUCLEOTIDE SEQUENCE [LARGE SCALE GENOMIC DNA]</scope>
    <source>
        <strain evidence="2 3">CCMP1545</strain>
    </source>
</reference>
<dbReference type="RefSeq" id="XP_003064313.1">
    <property type="nucleotide sequence ID" value="XM_003064267.1"/>
</dbReference>
<dbReference type="SUPFAM" id="SSF103025">
    <property type="entry name" value="Folate-binding domain"/>
    <property type="match status" value="1"/>
</dbReference>
<evidence type="ECO:0000256" key="1">
    <source>
        <dbReference type="SAM" id="MobiDB-lite"/>
    </source>
</evidence>
<feature type="region of interest" description="Disordered" evidence="1">
    <location>
        <begin position="26"/>
        <end position="48"/>
    </location>
</feature>
<organism evidence="3">
    <name type="scientific">Micromonas pusilla (strain CCMP1545)</name>
    <name type="common">Picoplanktonic green alga</name>
    <dbReference type="NCBI Taxonomy" id="564608"/>
    <lineage>
        <taxon>Eukaryota</taxon>
        <taxon>Viridiplantae</taxon>
        <taxon>Chlorophyta</taxon>
        <taxon>Mamiellophyceae</taxon>
        <taxon>Mamiellales</taxon>
        <taxon>Mamiellaceae</taxon>
        <taxon>Micromonas</taxon>
    </lineage>
</organism>
<evidence type="ECO:0000313" key="2">
    <source>
        <dbReference type="EMBL" id="EEH51218.1"/>
    </source>
</evidence>
<dbReference type="OMA" id="VWATITR"/>
<dbReference type="EMBL" id="GG663751">
    <property type="protein sequence ID" value="EEH51218.1"/>
    <property type="molecule type" value="Genomic_DNA"/>
</dbReference>
<name>C1N8P9_MICPC</name>